<dbReference type="Proteomes" id="UP001140513">
    <property type="component" value="Unassembled WGS sequence"/>
</dbReference>
<dbReference type="InterPro" id="IPR021858">
    <property type="entry name" value="Fun_TF"/>
</dbReference>
<accession>A0A9W8XT67</accession>
<feature type="region of interest" description="Disordered" evidence="1">
    <location>
        <begin position="22"/>
        <end position="41"/>
    </location>
</feature>
<evidence type="ECO:0000256" key="1">
    <source>
        <dbReference type="SAM" id="MobiDB-lite"/>
    </source>
</evidence>
<reference evidence="2" key="1">
    <citation type="submission" date="2022-10" db="EMBL/GenBank/DDBJ databases">
        <title>Tapping the CABI collections for fungal endophytes: first genome assemblies for Collariella, Neodidymelliopsis, Ascochyta clinopodiicola, Didymella pomorum, Didymosphaeria variabile, Neocosmospora piperis and Neocucurbitaria cava.</title>
        <authorList>
            <person name="Hill R."/>
        </authorList>
    </citation>
    <scope>NUCLEOTIDE SEQUENCE</scope>
    <source>
        <strain evidence="2">IMI 356815</strain>
    </source>
</reference>
<dbReference type="EMBL" id="JAPEUX010000002">
    <property type="protein sequence ID" value="KAJ4358211.1"/>
    <property type="molecule type" value="Genomic_DNA"/>
</dbReference>
<dbReference type="PANTHER" id="PTHR37540:SF5">
    <property type="entry name" value="TRANSCRIPTION FACTOR DOMAIN-CONTAINING PROTEIN"/>
    <property type="match status" value="1"/>
</dbReference>
<dbReference type="AlphaFoldDB" id="A0A9W8XT67"/>
<evidence type="ECO:0000313" key="2">
    <source>
        <dbReference type="EMBL" id="KAJ4358211.1"/>
    </source>
</evidence>
<dbReference type="PANTHER" id="PTHR37540">
    <property type="entry name" value="TRANSCRIPTION FACTOR (ACR-2), PUTATIVE-RELATED-RELATED"/>
    <property type="match status" value="1"/>
</dbReference>
<dbReference type="OrthoDB" id="4158087at2759"/>
<evidence type="ECO:0000313" key="3">
    <source>
        <dbReference type="Proteomes" id="UP001140513"/>
    </source>
</evidence>
<dbReference type="RefSeq" id="XP_056075070.1">
    <property type="nucleotide sequence ID" value="XM_056211597.1"/>
</dbReference>
<dbReference type="GeneID" id="80906321"/>
<dbReference type="Pfam" id="PF11951">
    <property type="entry name" value="Fungal_trans_2"/>
    <property type="match status" value="1"/>
</dbReference>
<keyword evidence="3" id="KW-1185">Reference proteome</keyword>
<feature type="compositionally biased region" description="Basic and acidic residues" evidence="1">
    <location>
        <begin position="22"/>
        <end position="36"/>
    </location>
</feature>
<sequence>MFEFVSMDPAGRALPADRLRIRSRAAKDKNKRPDSRRSRREAKRLALLEKEAAACASLPSPPPHDLQLVPFAEKLGGDSQELLYKIFSFKKLEQGKPPLERCIDFTLWDAACFEWLQQDIAFLQSVLTSAAMVDDANRLSKKEPGNKMWYHLHRTITILNSRLSEEDTHLQDSTLNVVLTLSILACALGDRVGLRTHLSGLCKIVQLRGGIAFLLDRPMLHFRINHIDLTWTLMSGEHPFFLPAFTSWTRVFPNNRIVDPRKSSLSATRFIVDERLVAVFQDMQHAVRLLNQGVDTKKRHTGDTFQPILNSVQSRLLRLEGQIDDTFSECMRLAMLAFHSHAMNFPSVQFRATYLETRLKYTWKLLDQDDDYKEKDRLALEFWIAVVAAGSLSGFRNDWLTQRFIATVREHIPTWKEANKRLMSVMWIEGIHDVPGEITFRRLFQHDQEKDSQPLQSPRDN</sequence>
<protein>
    <submittedName>
        <fullName evidence="2">Uncharacterized protein</fullName>
    </submittedName>
</protein>
<name>A0A9W8XT67_9PLEO</name>
<organism evidence="2 3">
    <name type="scientific">Didymosphaeria variabile</name>
    <dbReference type="NCBI Taxonomy" id="1932322"/>
    <lineage>
        <taxon>Eukaryota</taxon>
        <taxon>Fungi</taxon>
        <taxon>Dikarya</taxon>
        <taxon>Ascomycota</taxon>
        <taxon>Pezizomycotina</taxon>
        <taxon>Dothideomycetes</taxon>
        <taxon>Pleosporomycetidae</taxon>
        <taxon>Pleosporales</taxon>
        <taxon>Massarineae</taxon>
        <taxon>Didymosphaeriaceae</taxon>
        <taxon>Didymosphaeria</taxon>
    </lineage>
</organism>
<comment type="caution">
    <text evidence="2">The sequence shown here is derived from an EMBL/GenBank/DDBJ whole genome shotgun (WGS) entry which is preliminary data.</text>
</comment>
<proteinExistence type="predicted"/>
<gene>
    <name evidence="2" type="ORF">N0V89_002791</name>
</gene>